<organism evidence="1 2">
    <name type="scientific">Scyliorhinus torazame</name>
    <name type="common">Cloudy catshark</name>
    <name type="synonym">Catulus torazame</name>
    <dbReference type="NCBI Taxonomy" id="75743"/>
    <lineage>
        <taxon>Eukaryota</taxon>
        <taxon>Metazoa</taxon>
        <taxon>Chordata</taxon>
        <taxon>Craniata</taxon>
        <taxon>Vertebrata</taxon>
        <taxon>Chondrichthyes</taxon>
        <taxon>Elasmobranchii</taxon>
        <taxon>Galeomorphii</taxon>
        <taxon>Galeoidea</taxon>
        <taxon>Carcharhiniformes</taxon>
        <taxon>Scyliorhinidae</taxon>
        <taxon>Scyliorhinus</taxon>
    </lineage>
</organism>
<reference evidence="1 2" key="1">
    <citation type="journal article" date="2018" name="Nat. Ecol. Evol.">
        <title>Shark genomes provide insights into elasmobranch evolution and the origin of vertebrates.</title>
        <authorList>
            <person name="Hara Y"/>
            <person name="Yamaguchi K"/>
            <person name="Onimaru K"/>
            <person name="Kadota M"/>
            <person name="Koyanagi M"/>
            <person name="Keeley SD"/>
            <person name="Tatsumi K"/>
            <person name="Tanaka K"/>
            <person name="Motone F"/>
            <person name="Kageyama Y"/>
            <person name="Nozu R"/>
            <person name="Adachi N"/>
            <person name="Nishimura O"/>
            <person name="Nakagawa R"/>
            <person name="Tanegashima C"/>
            <person name="Kiyatake I"/>
            <person name="Matsumoto R"/>
            <person name="Murakumo K"/>
            <person name="Nishida K"/>
            <person name="Terakita A"/>
            <person name="Kuratani S"/>
            <person name="Sato K"/>
            <person name="Hyodo S Kuraku.S."/>
        </authorList>
    </citation>
    <scope>NUCLEOTIDE SEQUENCE [LARGE SCALE GENOMIC DNA]</scope>
</reference>
<dbReference type="Proteomes" id="UP000288216">
    <property type="component" value="Unassembled WGS sequence"/>
</dbReference>
<evidence type="ECO:0000313" key="1">
    <source>
        <dbReference type="EMBL" id="GCB62349.1"/>
    </source>
</evidence>
<protein>
    <submittedName>
        <fullName evidence="1">Uncharacterized protein</fullName>
    </submittedName>
</protein>
<accession>A0A401NNB3</accession>
<gene>
    <name evidence="1" type="ORF">scyTo_0007220</name>
</gene>
<keyword evidence="2" id="KW-1185">Reference proteome</keyword>
<dbReference type="EMBL" id="BFAA01002569">
    <property type="protein sequence ID" value="GCB62349.1"/>
    <property type="molecule type" value="Genomic_DNA"/>
</dbReference>
<evidence type="ECO:0000313" key="2">
    <source>
        <dbReference type="Proteomes" id="UP000288216"/>
    </source>
</evidence>
<dbReference type="AlphaFoldDB" id="A0A401NNB3"/>
<comment type="caution">
    <text evidence="1">The sequence shown here is derived from an EMBL/GenBank/DDBJ whole genome shotgun (WGS) entry which is preliminary data.</text>
</comment>
<proteinExistence type="predicted"/>
<sequence length="123" mass="13622">MVAYDTVEIVESLQRECSVLVVEYYLEKLKKHCLNELESLVQPLYLEQDADTDEVLNVAASEAEPEAEVGREVGLGNGVGFVLHFEVLVESAVVLSEEKNEFDKAVGYAFEASCEVHDLDAPD</sequence>
<name>A0A401NNB3_SCYTO</name>